<dbReference type="Pfam" id="PF02661">
    <property type="entry name" value="Fic"/>
    <property type="match status" value="1"/>
</dbReference>
<dbReference type="PROSITE" id="PS51459">
    <property type="entry name" value="FIDO"/>
    <property type="match status" value="1"/>
</dbReference>
<feature type="domain" description="Fido" evidence="1">
    <location>
        <begin position="108"/>
        <end position="245"/>
    </location>
</feature>
<reference evidence="2 3" key="1">
    <citation type="submission" date="2023-11" db="EMBL/GenBank/DDBJ databases">
        <title>MicrobeMod: A computational toolkit for identifying prokaryotic methylation and restriction-modification with nanopore sequencing.</title>
        <authorList>
            <person name="Crits-Christoph A."/>
            <person name="Kang S.C."/>
            <person name="Lee H."/>
            <person name="Ostrov N."/>
        </authorList>
    </citation>
    <scope>NUCLEOTIDE SEQUENCE [LARGE SCALE GENOMIC DNA]</scope>
    <source>
        <strain evidence="2 3">ATCC 14820</strain>
    </source>
</reference>
<accession>A0ABU4PPS2</accession>
<sequence length="260" mass="28822">MSNRSDFSSDLWRCRWTCPEPRPLSQRHGDMLTEIVATMPRARPGGREVLDAVGVELKLSMLLVGPDPIAEGEVDNDYWDKKCRLLFLRPAIEPVAISYWPRLAGMDLDVERAQKIVSALTTQAQVVRTREGVGRSASGNVGFEPPDRAREWLDRLKEAQAKPELASVMPAYVFASTIMAHPFADGNGRLARLLTLGALARLAGWDGPIVGLAPSFYRRAESMGAALDELTFTGNWDRYFEVFIDIMADVKSLMTALAGR</sequence>
<evidence type="ECO:0000313" key="2">
    <source>
        <dbReference type="EMBL" id="MDX5985133.1"/>
    </source>
</evidence>
<dbReference type="EMBL" id="JAWXXV010000001">
    <property type="protein sequence ID" value="MDX5985133.1"/>
    <property type="molecule type" value="Genomic_DNA"/>
</dbReference>
<name>A0ABU4PPS2_9SPHN</name>
<dbReference type="InterPro" id="IPR003812">
    <property type="entry name" value="Fido"/>
</dbReference>
<dbReference type="SUPFAM" id="SSF140931">
    <property type="entry name" value="Fic-like"/>
    <property type="match status" value="1"/>
</dbReference>
<dbReference type="Gene3D" id="1.10.3290.10">
    <property type="entry name" value="Fido-like domain"/>
    <property type="match status" value="1"/>
</dbReference>
<evidence type="ECO:0000259" key="1">
    <source>
        <dbReference type="PROSITE" id="PS51459"/>
    </source>
</evidence>
<dbReference type="Proteomes" id="UP001279660">
    <property type="component" value="Unassembled WGS sequence"/>
</dbReference>
<dbReference type="InterPro" id="IPR036597">
    <property type="entry name" value="Fido-like_dom_sf"/>
</dbReference>
<evidence type="ECO:0000313" key="3">
    <source>
        <dbReference type="Proteomes" id="UP001279660"/>
    </source>
</evidence>
<keyword evidence="3" id="KW-1185">Reference proteome</keyword>
<protein>
    <submittedName>
        <fullName evidence="2">Fic family protein</fullName>
    </submittedName>
</protein>
<proteinExistence type="predicted"/>
<gene>
    <name evidence="2" type="ORF">SIL82_12760</name>
</gene>
<comment type="caution">
    <text evidence="2">The sequence shown here is derived from an EMBL/GenBank/DDBJ whole genome shotgun (WGS) entry which is preliminary data.</text>
</comment>
<dbReference type="RefSeq" id="WP_083834040.1">
    <property type="nucleotide sequence ID" value="NZ_JAWXXV010000001.1"/>
</dbReference>
<organism evidence="2 3">
    <name type="scientific">Sphingomonas echinoides</name>
    <dbReference type="NCBI Taxonomy" id="59803"/>
    <lineage>
        <taxon>Bacteria</taxon>
        <taxon>Pseudomonadati</taxon>
        <taxon>Pseudomonadota</taxon>
        <taxon>Alphaproteobacteria</taxon>
        <taxon>Sphingomonadales</taxon>
        <taxon>Sphingomonadaceae</taxon>
        <taxon>Sphingomonas</taxon>
    </lineage>
</organism>